<gene>
    <name evidence="1" type="ORF">FD51_GL000006</name>
</gene>
<evidence type="ECO:0000313" key="1">
    <source>
        <dbReference type="EMBL" id="KRK13454.1"/>
    </source>
</evidence>
<dbReference type="EMBL" id="AZCT01000001">
    <property type="protein sequence ID" value="KRK13454.1"/>
    <property type="molecule type" value="Genomic_DNA"/>
</dbReference>
<protein>
    <recommendedName>
        <fullName evidence="3">Gas vesicle protein</fullName>
    </recommendedName>
</protein>
<sequence>MKFRHGFLLGAVAGTIYGILTAKKTGPQRQQEIAAYFNGVANGVTQVRQSINHLSESLTNLSAEVDQTLKPAMKDITNSVETFEFETAPRTDAIQEHLDKINEAVSDLGTKAPTSTAKP</sequence>
<name>A0A0R1EWR8_LACZE</name>
<evidence type="ECO:0008006" key="3">
    <source>
        <dbReference type="Google" id="ProtNLM"/>
    </source>
</evidence>
<organism evidence="1 2">
    <name type="scientific">Lacticaseibacillus zeae DSM 20178 = KCTC 3804</name>
    <dbReference type="NCBI Taxonomy" id="1423816"/>
    <lineage>
        <taxon>Bacteria</taxon>
        <taxon>Bacillati</taxon>
        <taxon>Bacillota</taxon>
        <taxon>Bacilli</taxon>
        <taxon>Lactobacillales</taxon>
        <taxon>Lactobacillaceae</taxon>
        <taxon>Lacticaseibacillus</taxon>
    </lineage>
</organism>
<accession>A0A0R1EWR8</accession>
<proteinExistence type="predicted"/>
<dbReference type="RefSeq" id="WP_010487851.1">
    <property type="nucleotide sequence ID" value="NZ_AZCT01000001.1"/>
</dbReference>
<reference evidence="1 2" key="1">
    <citation type="journal article" date="2015" name="Genome Announc.">
        <title>Expanding the biotechnology potential of lactobacilli through comparative genomics of 213 strains and associated genera.</title>
        <authorList>
            <person name="Sun Z."/>
            <person name="Harris H.M."/>
            <person name="McCann A."/>
            <person name="Guo C."/>
            <person name="Argimon S."/>
            <person name="Zhang W."/>
            <person name="Yang X."/>
            <person name="Jeffery I.B."/>
            <person name="Cooney J.C."/>
            <person name="Kagawa T.F."/>
            <person name="Liu W."/>
            <person name="Song Y."/>
            <person name="Salvetti E."/>
            <person name="Wrobel A."/>
            <person name="Rasinkangas P."/>
            <person name="Parkhill J."/>
            <person name="Rea M.C."/>
            <person name="O'Sullivan O."/>
            <person name="Ritari J."/>
            <person name="Douillard F.P."/>
            <person name="Paul Ross R."/>
            <person name="Yang R."/>
            <person name="Briner A.E."/>
            <person name="Felis G.E."/>
            <person name="de Vos W.M."/>
            <person name="Barrangou R."/>
            <person name="Klaenhammer T.R."/>
            <person name="Caufield P.W."/>
            <person name="Cui Y."/>
            <person name="Zhang H."/>
            <person name="O'Toole P.W."/>
        </authorList>
    </citation>
    <scope>NUCLEOTIDE SEQUENCE [LARGE SCALE GENOMIC DNA]</scope>
    <source>
        <strain evidence="1 2">DSM 20178</strain>
    </source>
</reference>
<evidence type="ECO:0000313" key="2">
    <source>
        <dbReference type="Proteomes" id="UP000051984"/>
    </source>
</evidence>
<dbReference type="Gene3D" id="1.20.5.300">
    <property type="match status" value="1"/>
</dbReference>
<comment type="caution">
    <text evidence="1">The sequence shown here is derived from an EMBL/GenBank/DDBJ whole genome shotgun (WGS) entry which is preliminary data.</text>
</comment>
<dbReference type="Proteomes" id="UP000051984">
    <property type="component" value="Unassembled WGS sequence"/>
</dbReference>
<dbReference type="AlphaFoldDB" id="A0A0R1EWR8"/>
<dbReference type="eggNOG" id="COG4980">
    <property type="taxonomic scope" value="Bacteria"/>
</dbReference>
<dbReference type="PATRIC" id="fig|1423816.3.peg.6"/>